<gene>
    <name evidence="8" type="ORF">HK414_27520</name>
</gene>
<evidence type="ECO:0000313" key="8">
    <source>
        <dbReference type="EMBL" id="QJW85638.1"/>
    </source>
</evidence>
<evidence type="ECO:0000256" key="5">
    <source>
        <dbReference type="ARBA" id="ARBA00023136"/>
    </source>
</evidence>
<evidence type="ECO:0000259" key="7">
    <source>
        <dbReference type="Pfam" id="PF04138"/>
    </source>
</evidence>
<proteinExistence type="inferred from homology"/>
<feature type="domain" description="GtrA/DPMS transmembrane" evidence="7">
    <location>
        <begin position="34"/>
        <end position="146"/>
    </location>
</feature>
<feature type="transmembrane region" description="Helical" evidence="6">
    <location>
        <begin position="29"/>
        <end position="53"/>
    </location>
</feature>
<feature type="transmembrane region" description="Helical" evidence="6">
    <location>
        <begin position="93"/>
        <end position="114"/>
    </location>
</feature>
<keyword evidence="9" id="KW-1185">Reference proteome</keyword>
<evidence type="ECO:0000256" key="4">
    <source>
        <dbReference type="ARBA" id="ARBA00022989"/>
    </source>
</evidence>
<dbReference type="PANTHER" id="PTHR38459:SF1">
    <property type="entry name" value="PROPHAGE BACTOPRENOL-LINKED GLUCOSE TRANSLOCASE HOMOLOG"/>
    <property type="match status" value="1"/>
</dbReference>
<name>A0ABX6P6E4_9BURK</name>
<comment type="similarity">
    <text evidence="2">Belongs to the GtrA family.</text>
</comment>
<protein>
    <submittedName>
        <fullName evidence="8">GtrA family protein</fullName>
    </submittedName>
</protein>
<comment type="subcellular location">
    <subcellularLocation>
        <location evidence="1">Membrane</location>
        <topology evidence="1">Multi-pass membrane protein</topology>
    </subcellularLocation>
</comment>
<evidence type="ECO:0000256" key="2">
    <source>
        <dbReference type="ARBA" id="ARBA00009399"/>
    </source>
</evidence>
<evidence type="ECO:0000256" key="6">
    <source>
        <dbReference type="SAM" id="Phobius"/>
    </source>
</evidence>
<accession>A0ABX6P6E4</accession>
<reference evidence="8 9" key="1">
    <citation type="submission" date="2020-05" db="EMBL/GenBank/DDBJ databases">
        <title>Ramlibacter rhizophilus sp. nov., isolated from rhizosphere soil of national flower Mugunghwa from South Korea.</title>
        <authorList>
            <person name="Zheng-Fei Y."/>
            <person name="Huan T."/>
        </authorList>
    </citation>
    <scope>NUCLEOTIDE SEQUENCE [LARGE SCALE GENOMIC DNA]</scope>
    <source>
        <strain evidence="8 9">H242</strain>
    </source>
</reference>
<keyword evidence="3 6" id="KW-0812">Transmembrane</keyword>
<sequence length="152" mass="16226">MTASKFVELPIAVPAVAPAGRPGRIGREFVRYFGCSAVALGADGGLFGLGLYLGVPYPVAAAIGFIAGLWVAYTLSVRFVFGERRLQDQRAEFFIFASVGVGGLLLTELFLWLLVDHAHWHPGFAKVATAGAVFCFNFGARKALLFTKSSAP</sequence>
<dbReference type="InterPro" id="IPR051401">
    <property type="entry name" value="GtrA_CellWall_Glycosyl"/>
</dbReference>
<dbReference type="Proteomes" id="UP000500826">
    <property type="component" value="Chromosome"/>
</dbReference>
<organism evidence="8 9">
    <name type="scientific">Ramlibacter terrae</name>
    <dbReference type="NCBI Taxonomy" id="2732511"/>
    <lineage>
        <taxon>Bacteria</taxon>
        <taxon>Pseudomonadati</taxon>
        <taxon>Pseudomonadota</taxon>
        <taxon>Betaproteobacteria</taxon>
        <taxon>Burkholderiales</taxon>
        <taxon>Comamonadaceae</taxon>
        <taxon>Ramlibacter</taxon>
    </lineage>
</organism>
<keyword evidence="4 6" id="KW-1133">Transmembrane helix</keyword>
<dbReference type="EMBL" id="CP053418">
    <property type="protein sequence ID" value="QJW85638.1"/>
    <property type="molecule type" value="Genomic_DNA"/>
</dbReference>
<evidence type="ECO:0000256" key="3">
    <source>
        <dbReference type="ARBA" id="ARBA00022692"/>
    </source>
</evidence>
<dbReference type="Pfam" id="PF04138">
    <property type="entry name" value="GtrA_DPMS_TM"/>
    <property type="match status" value="1"/>
</dbReference>
<feature type="transmembrane region" description="Helical" evidence="6">
    <location>
        <begin position="59"/>
        <end position="81"/>
    </location>
</feature>
<keyword evidence="5 6" id="KW-0472">Membrane</keyword>
<evidence type="ECO:0000256" key="1">
    <source>
        <dbReference type="ARBA" id="ARBA00004141"/>
    </source>
</evidence>
<evidence type="ECO:0000313" key="9">
    <source>
        <dbReference type="Proteomes" id="UP000500826"/>
    </source>
</evidence>
<dbReference type="PANTHER" id="PTHR38459">
    <property type="entry name" value="PROPHAGE BACTOPRENOL-LINKED GLUCOSE TRANSLOCASE HOMOLOG"/>
    <property type="match status" value="1"/>
</dbReference>
<dbReference type="InterPro" id="IPR007267">
    <property type="entry name" value="GtrA_DPMS_TM"/>
</dbReference>